<dbReference type="AlphaFoldDB" id="A0A235HE72"/>
<feature type="region of interest" description="Disordered" evidence="3">
    <location>
        <begin position="198"/>
        <end position="222"/>
    </location>
</feature>
<dbReference type="Pfam" id="PF00106">
    <property type="entry name" value="adh_short"/>
    <property type="match status" value="1"/>
</dbReference>
<sequence length="222" mass="22732">MRLKDRIALVTGGARGIGLAIARALTAEGAVPVVADIDGDGARTAVEALDHRNGLALAPNVADAESVAASIHAVTERYGRLDILVNNAGIGSSTPFLDVLPEDWNRTIAVNLTGAFLLAQAAARVMAGRGGGRIVNVTSPSGQRGGRGRAAYGASKAGLELLTKVMAVELAEHGITVNAIAPGPIETKMVRHAHDAETRPLPLPATSIPSSGVRAPARRNAP</sequence>
<organism evidence="5 6">
    <name type="scientific">Azospirillum brasilense</name>
    <dbReference type="NCBI Taxonomy" id="192"/>
    <lineage>
        <taxon>Bacteria</taxon>
        <taxon>Pseudomonadati</taxon>
        <taxon>Pseudomonadota</taxon>
        <taxon>Alphaproteobacteria</taxon>
        <taxon>Rhodospirillales</taxon>
        <taxon>Azospirillaceae</taxon>
        <taxon>Azospirillum</taxon>
    </lineage>
</organism>
<comment type="similarity">
    <text evidence="1 2">Belongs to the short-chain dehydrogenases/reductases (SDR) family.</text>
</comment>
<reference evidence="5 6" key="1">
    <citation type="submission" date="2017-07" db="EMBL/GenBank/DDBJ databases">
        <title>Whole genome sequence of Azospirillum brasilense 2A1, a potential biofertilizer strain.</title>
        <authorList>
            <person name="Fontana C.A."/>
            <person name="Toffoli L.M."/>
            <person name="Salazar S.M."/>
            <person name="Puglisi E."/>
            <person name="Pedraza R."/>
            <person name="Bassi D."/>
            <person name="Cocconcelli P.S."/>
        </authorList>
    </citation>
    <scope>NUCLEOTIDE SEQUENCE [LARGE SCALE GENOMIC DNA]</scope>
    <source>
        <strain evidence="5 6">2A1</strain>
        <plasmid evidence="5">unnamed</plasmid>
    </source>
</reference>
<keyword evidence="5" id="KW-0614">Plasmid</keyword>
<evidence type="ECO:0000256" key="3">
    <source>
        <dbReference type="SAM" id="MobiDB-lite"/>
    </source>
</evidence>
<dbReference type="InterPro" id="IPR020904">
    <property type="entry name" value="Sc_DH/Rdtase_CS"/>
</dbReference>
<dbReference type="PROSITE" id="PS00061">
    <property type="entry name" value="ADH_SHORT"/>
    <property type="match status" value="1"/>
</dbReference>
<dbReference type="InterPro" id="IPR057326">
    <property type="entry name" value="KR_dom"/>
</dbReference>
<dbReference type="GO" id="GO:0030497">
    <property type="term" value="P:fatty acid elongation"/>
    <property type="evidence" value="ECO:0007669"/>
    <property type="project" value="TreeGrafter"/>
</dbReference>
<dbReference type="PANTHER" id="PTHR42760">
    <property type="entry name" value="SHORT-CHAIN DEHYDROGENASES/REDUCTASES FAMILY MEMBER"/>
    <property type="match status" value="1"/>
</dbReference>
<dbReference type="EMBL" id="NOWT01000011">
    <property type="protein sequence ID" value="OYD83764.1"/>
    <property type="molecule type" value="Genomic_DNA"/>
</dbReference>
<dbReference type="PRINTS" id="PR00080">
    <property type="entry name" value="SDRFAMILY"/>
</dbReference>
<evidence type="ECO:0000313" key="5">
    <source>
        <dbReference type="EMBL" id="OYD83764.1"/>
    </source>
</evidence>
<evidence type="ECO:0000313" key="6">
    <source>
        <dbReference type="Proteomes" id="UP000215367"/>
    </source>
</evidence>
<geneLocation type="plasmid" evidence="5">
    <name>unnamed</name>
</geneLocation>
<dbReference type="InterPro" id="IPR002347">
    <property type="entry name" value="SDR_fam"/>
</dbReference>
<name>A0A235HE72_AZOBR</name>
<dbReference type="CDD" id="cd05233">
    <property type="entry name" value="SDR_c"/>
    <property type="match status" value="1"/>
</dbReference>
<protein>
    <recommendedName>
        <fullName evidence="4">Ketoreductase domain-containing protein</fullName>
    </recommendedName>
</protein>
<dbReference type="Proteomes" id="UP000215367">
    <property type="component" value="Unassembled WGS sequence"/>
</dbReference>
<dbReference type="FunFam" id="3.40.50.720:FF:000084">
    <property type="entry name" value="Short-chain dehydrogenase reductase"/>
    <property type="match status" value="1"/>
</dbReference>
<evidence type="ECO:0000256" key="2">
    <source>
        <dbReference type="RuleBase" id="RU000363"/>
    </source>
</evidence>
<feature type="domain" description="Ketoreductase" evidence="4">
    <location>
        <begin position="6"/>
        <end position="183"/>
    </location>
</feature>
<accession>A0A235HE72</accession>
<dbReference type="Gene3D" id="3.40.50.720">
    <property type="entry name" value="NAD(P)-binding Rossmann-like Domain"/>
    <property type="match status" value="1"/>
</dbReference>
<gene>
    <name evidence="5" type="ORF">CHT98_13265</name>
</gene>
<proteinExistence type="inferred from homology"/>
<dbReference type="PANTHER" id="PTHR42760:SF123">
    <property type="entry name" value="OXIDOREDUCTASE"/>
    <property type="match status" value="1"/>
</dbReference>
<dbReference type="SMART" id="SM00822">
    <property type="entry name" value="PKS_KR"/>
    <property type="match status" value="1"/>
</dbReference>
<dbReference type="SUPFAM" id="SSF51735">
    <property type="entry name" value="NAD(P)-binding Rossmann-fold domains"/>
    <property type="match status" value="1"/>
</dbReference>
<dbReference type="GO" id="GO:0016616">
    <property type="term" value="F:oxidoreductase activity, acting on the CH-OH group of donors, NAD or NADP as acceptor"/>
    <property type="evidence" value="ECO:0007669"/>
    <property type="project" value="TreeGrafter"/>
</dbReference>
<dbReference type="PRINTS" id="PR00081">
    <property type="entry name" value="GDHRDH"/>
</dbReference>
<dbReference type="RefSeq" id="WP_094303684.1">
    <property type="nucleotide sequence ID" value="NZ_NOWT01000011.1"/>
</dbReference>
<comment type="caution">
    <text evidence="5">The sequence shown here is derived from an EMBL/GenBank/DDBJ whole genome shotgun (WGS) entry which is preliminary data.</text>
</comment>
<evidence type="ECO:0000256" key="1">
    <source>
        <dbReference type="ARBA" id="ARBA00006484"/>
    </source>
</evidence>
<evidence type="ECO:0000259" key="4">
    <source>
        <dbReference type="SMART" id="SM00822"/>
    </source>
</evidence>
<dbReference type="InterPro" id="IPR036291">
    <property type="entry name" value="NAD(P)-bd_dom_sf"/>
</dbReference>